<dbReference type="PANTHER" id="PTHR30537">
    <property type="entry name" value="HTH-TYPE TRANSCRIPTIONAL REGULATOR"/>
    <property type="match status" value="1"/>
</dbReference>
<dbReference type="EMBL" id="JAAQPH010000012">
    <property type="protein sequence ID" value="NIA70069.1"/>
    <property type="molecule type" value="Genomic_DNA"/>
</dbReference>
<keyword evidence="3" id="KW-0238">DNA-binding</keyword>
<evidence type="ECO:0000256" key="1">
    <source>
        <dbReference type="ARBA" id="ARBA00009437"/>
    </source>
</evidence>
<dbReference type="GO" id="GO:0043565">
    <property type="term" value="F:sequence-specific DNA binding"/>
    <property type="evidence" value="ECO:0007669"/>
    <property type="project" value="TreeGrafter"/>
</dbReference>
<dbReference type="SUPFAM" id="SSF53850">
    <property type="entry name" value="Periplasmic binding protein-like II"/>
    <property type="match status" value="1"/>
</dbReference>
<dbReference type="InterPro" id="IPR058163">
    <property type="entry name" value="LysR-type_TF_proteobact-type"/>
</dbReference>
<protein>
    <submittedName>
        <fullName evidence="6">Transcriptional regulator GcvA</fullName>
    </submittedName>
</protein>
<dbReference type="RefSeq" id="WP_167226317.1">
    <property type="nucleotide sequence ID" value="NZ_JAAQPH010000012.1"/>
</dbReference>
<dbReference type="CDD" id="cd08432">
    <property type="entry name" value="PBP2_GcdR_TrpI_HvrB_AmpR_like"/>
    <property type="match status" value="1"/>
</dbReference>
<dbReference type="Pfam" id="PF00126">
    <property type="entry name" value="HTH_1"/>
    <property type="match status" value="1"/>
</dbReference>
<dbReference type="PROSITE" id="PS50931">
    <property type="entry name" value="HTH_LYSR"/>
    <property type="match status" value="1"/>
</dbReference>
<dbReference type="InterPro" id="IPR036388">
    <property type="entry name" value="WH-like_DNA-bd_sf"/>
</dbReference>
<comment type="caution">
    <text evidence="6">The sequence shown here is derived from an EMBL/GenBank/DDBJ whole genome shotgun (WGS) entry which is preliminary data.</text>
</comment>
<dbReference type="InterPro" id="IPR000847">
    <property type="entry name" value="LysR_HTH_N"/>
</dbReference>
<keyword evidence="7" id="KW-1185">Reference proteome</keyword>
<dbReference type="Gene3D" id="3.40.190.10">
    <property type="entry name" value="Periplasmic binding protein-like II"/>
    <property type="match status" value="2"/>
</dbReference>
<evidence type="ECO:0000259" key="5">
    <source>
        <dbReference type="PROSITE" id="PS50931"/>
    </source>
</evidence>
<evidence type="ECO:0000256" key="2">
    <source>
        <dbReference type="ARBA" id="ARBA00023015"/>
    </source>
</evidence>
<feature type="domain" description="HTH lysR-type" evidence="5">
    <location>
        <begin position="6"/>
        <end position="63"/>
    </location>
</feature>
<sequence>MPKSLPPLNALRLFEAAGRHLSFKQAAAELHRSPSAVSHAIRALEDHLGVALFRRGPRGLALSEAGAAYLPEVRDALDRLAAATAALPGPKRKGAHLALSVAPSFGLRWLIPRLPAFSEKHPGIEVTLDTDHCHVDFGRVNTHLAIRMGRGDWPDLYADNLLGEELVPVCAPALAPAVRRPADLAQHSLLQVTSVSEDWAAWARLAGIDADALDLEQGPRFDNIDMALKAAAAGLGIAIGRRPLIDADLAAGRLVQVLGPPRRAATAYWLTGKHDTLQRPAAACFRDWICGELNESAADTAPAPSPSR</sequence>
<keyword evidence="2" id="KW-0805">Transcription regulation</keyword>
<dbReference type="FunFam" id="3.40.190.10:FF:000017">
    <property type="entry name" value="Glycine cleavage system transcriptional activator"/>
    <property type="match status" value="1"/>
</dbReference>
<dbReference type="AlphaFoldDB" id="A0A967EZ53"/>
<dbReference type="PRINTS" id="PR00039">
    <property type="entry name" value="HTHLYSR"/>
</dbReference>
<evidence type="ECO:0000256" key="4">
    <source>
        <dbReference type="ARBA" id="ARBA00023163"/>
    </source>
</evidence>
<comment type="similarity">
    <text evidence="1">Belongs to the LysR transcriptional regulatory family.</text>
</comment>
<evidence type="ECO:0000313" key="7">
    <source>
        <dbReference type="Proteomes" id="UP000761264"/>
    </source>
</evidence>
<evidence type="ECO:0000256" key="3">
    <source>
        <dbReference type="ARBA" id="ARBA00023125"/>
    </source>
</evidence>
<name>A0A967EZ53_9PROT</name>
<dbReference type="Gene3D" id="1.10.10.10">
    <property type="entry name" value="Winged helix-like DNA-binding domain superfamily/Winged helix DNA-binding domain"/>
    <property type="match status" value="1"/>
</dbReference>
<dbReference type="SUPFAM" id="SSF46785">
    <property type="entry name" value="Winged helix' DNA-binding domain"/>
    <property type="match status" value="1"/>
</dbReference>
<organism evidence="6 7">
    <name type="scientific">Pelagibius litoralis</name>
    <dbReference type="NCBI Taxonomy" id="374515"/>
    <lineage>
        <taxon>Bacteria</taxon>
        <taxon>Pseudomonadati</taxon>
        <taxon>Pseudomonadota</taxon>
        <taxon>Alphaproteobacteria</taxon>
        <taxon>Rhodospirillales</taxon>
        <taxon>Rhodovibrionaceae</taxon>
        <taxon>Pelagibius</taxon>
    </lineage>
</organism>
<dbReference type="Proteomes" id="UP000761264">
    <property type="component" value="Unassembled WGS sequence"/>
</dbReference>
<dbReference type="InterPro" id="IPR005119">
    <property type="entry name" value="LysR_subst-bd"/>
</dbReference>
<gene>
    <name evidence="6" type="primary">gcvA</name>
    <name evidence="6" type="ORF">HBA54_15800</name>
</gene>
<keyword evidence="4" id="KW-0804">Transcription</keyword>
<dbReference type="NCBIfam" id="NF008352">
    <property type="entry name" value="PRK11139.1"/>
    <property type="match status" value="1"/>
</dbReference>
<proteinExistence type="inferred from homology"/>
<accession>A0A967EZ53</accession>
<dbReference type="FunFam" id="1.10.10.10:FF:000038">
    <property type="entry name" value="Glycine cleavage system transcriptional activator"/>
    <property type="match status" value="1"/>
</dbReference>
<dbReference type="InterPro" id="IPR036390">
    <property type="entry name" value="WH_DNA-bd_sf"/>
</dbReference>
<dbReference type="GO" id="GO:0003700">
    <property type="term" value="F:DNA-binding transcription factor activity"/>
    <property type="evidence" value="ECO:0007669"/>
    <property type="project" value="InterPro"/>
</dbReference>
<reference evidence="6" key="1">
    <citation type="submission" date="2020-03" db="EMBL/GenBank/DDBJ databases">
        <title>Genome of Pelagibius litoralis DSM 21314T.</title>
        <authorList>
            <person name="Wang G."/>
        </authorList>
    </citation>
    <scope>NUCLEOTIDE SEQUENCE</scope>
    <source>
        <strain evidence="6">DSM 21314</strain>
    </source>
</reference>
<dbReference type="PANTHER" id="PTHR30537:SF74">
    <property type="entry name" value="HTH-TYPE TRANSCRIPTIONAL REGULATOR TRPI"/>
    <property type="match status" value="1"/>
</dbReference>
<dbReference type="Pfam" id="PF03466">
    <property type="entry name" value="LysR_substrate"/>
    <property type="match status" value="1"/>
</dbReference>
<dbReference type="GO" id="GO:0006351">
    <property type="term" value="P:DNA-templated transcription"/>
    <property type="evidence" value="ECO:0007669"/>
    <property type="project" value="TreeGrafter"/>
</dbReference>
<evidence type="ECO:0000313" key="6">
    <source>
        <dbReference type="EMBL" id="NIA70069.1"/>
    </source>
</evidence>